<dbReference type="Pfam" id="PF07676">
    <property type="entry name" value="PD40"/>
    <property type="match status" value="3"/>
</dbReference>
<dbReference type="RefSeq" id="WP_117485671.1">
    <property type="nucleotide sequence ID" value="NZ_QVIG01000001.1"/>
</dbReference>
<evidence type="ECO:0000313" key="5">
    <source>
        <dbReference type="Proteomes" id="UP000263377"/>
    </source>
</evidence>
<feature type="compositionally biased region" description="Low complexity" evidence="2">
    <location>
        <begin position="37"/>
        <end position="46"/>
    </location>
</feature>
<name>A0A372ZMC8_9ACTN</name>
<dbReference type="PANTHER" id="PTHR36842">
    <property type="entry name" value="PROTEIN TOLB HOMOLOG"/>
    <property type="match status" value="1"/>
</dbReference>
<evidence type="ECO:0000256" key="1">
    <source>
        <dbReference type="ARBA" id="ARBA00009820"/>
    </source>
</evidence>
<dbReference type="InterPro" id="IPR011659">
    <property type="entry name" value="WD40"/>
</dbReference>
<keyword evidence="3" id="KW-0732">Signal</keyword>
<comment type="similarity">
    <text evidence="1">Belongs to the TolB family.</text>
</comment>
<feature type="signal peptide" evidence="3">
    <location>
        <begin position="1"/>
        <end position="27"/>
    </location>
</feature>
<dbReference type="InterPro" id="IPR011042">
    <property type="entry name" value="6-blade_b-propeller_TolB-like"/>
</dbReference>
<evidence type="ECO:0000313" key="4">
    <source>
        <dbReference type="EMBL" id="RGD56986.1"/>
    </source>
</evidence>
<dbReference type="SUPFAM" id="SSF82171">
    <property type="entry name" value="DPP6 N-terminal domain-like"/>
    <property type="match status" value="1"/>
</dbReference>
<dbReference type="EMBL" id="QVIG01000001">
    <property type="protein sequence ID" value="RGD56986.1"/>
    <property type="molecule type" value="Genomic_DNA"/>
</dbReference>
<accession>A0A372ZMC8</accession>
<organism evidence="4 5">
    <name type="scientific">Kitasatospora xanthocidica</name>
    <dbReference type="NCBI Taxonomy" id="83382"/>
    <lineage>
        <taxon>Bacteria</taxon>
        <taxon>Bacillati</taxon>
        <taxon>Actinomycetota</taxon>
        <taxon>Actinomycetes</taxon>
        <taxon>Kitasatosporales</taxon>
        <taxon>Streptomycetaceae</taxon>
        <taxon>Kitasatospora</taxon>
    </lineage>
</organism>
<feature type="chain" id="PRO_5016827953" evidence="3">
    <location>
        <begin position="28"/>
        <end position="438"/>
    </location>
</feature>
<comment type="caution">
    <text evidence="4">The sequence shown here is derived from an EMBL/GenBank/DDBJ whole genome shotgun (WGS) entry which is preliminary data.</text>
</comment>
<dbReference type="Gene3D" id="2.120.10.30">
    <property type="entry name" value="TolB, C-terminal domain"/>
    <property type="match status" value="2"/>
</dbReference>
<gene>
    <name evidence="4" type="ORF">DR950_03540</name>
</gene>
<evidence type="ECO:0000256" key="2">
    <source>
        <dbReference type="SAM" id="MobiDB-lite"/>
    </source>
</evidence>
<reference evidence="4 5" key="1">
    <citation type="submission" date="2018-08" db="EMBL/GenBank/DDBJ databases">
        <title>Diversity &amp; Physiological Properties of Lignin-Decomposing Actinobacteria from Soil.</title>
        <authorList>
            <person name="Roh S.G."/>
            <person name="Kim S.B."/>
        </authorList>
    </citation>
    <scope>NUCLEOTIDE SEQUENCE [LARGE SCALE GENOMIC DNA]</scope>
    <source>
        <strain evidence="4 5">MMS17-GH009</strain>
    </source>
</reference>
<keyword evidence="5" id="KW-1185">Reference proteome</keyword>
<protein>
    <submittedName>
        <fullName evidence="4">Uncharacterized protein</fullName>
    </submittedName>
</protein>
<dbReference type="Proteomes" id="UP000263377">
    <property type="component" value="Unassembled WGS sequence"/>
</dbReference>
<feature type="region of interest" description="Disordered" evidence="2">
    <location>
        <begin position="37"/>
        <end position="62"/>
    </location>
</feature>
<sequence>MKTTTLRVVCVLAAALLAGTAAPAAHARPEPAATLTLTSGSASASGDPVRVNVSPDGAPADDWSEPLGLSADGRYALFTSLASNLVPGDTNRLYDVFVRDLWTRHTERVSLAADGAQLDGSTSQAAISADGRYVAFSSDAANAVPGNGSGRTDVYVRDRLTGRTELVTAGTGAGNSVSPAISADGRFVAYSSDRADLAPGAGAGTANVYLTDRRTGGTRLVSTGQGGAPADGGSVEPSLSADGRTVAFRSKAANLLPAAATGPTARPAQPAVKPPPARQLFPLYVYDTRTGRIEGASVDASGTLRDAVRQSRLSPDGRFALFRVFEPGQGATRVPLLARDLRTGAVTEVAPAGTQPGVMTADDRWVYFVSDDAGLVPGDTNGAPDLFRRDLRSGLVERVAEGVGPSFAPAVDAFGTTLLFGALNGTGSDVLVRYLPPR</sequence>
<evidence type="ECO:0000256" key="3">
    <source>
        <dbReference type="SAM" id="SignalP"/>
    </source>
</evidence>
<proteinExistence type="inferred from homology"/>
<dbReference type="AlphaFoldDB" id="A0A372ZMC8"/>